<dbReference type="EMBL" id="CAJVPY010001151">
    <property type="protein sequence ID" value="CAG8509460.1"/>
    <property type="molecule type" value="Genomic_DNA"/>
</dbReference>
<reference evidence="1" key="1">
    <citation type="submission" date="2021-06" db="EMBL/GenBank/DDBJ databases">
        <authorList>
            <person name="Kallberg Y."/>
            <person name="Tangrot J."/>
            <person name="Rosling A."/>
        </authorList>
    </citation>
    <scope>NUCLEOTIDE SEQUENCE</scope>
    <source>
        <strain evidence="1">MA453B</strain>
    </source>
</reference>
<comment type="caution">
    <text evidence="1">The sequence shown here is derived from an EMBL/GenBank/DDBJ whole genome shotgun (WGS) entry which is preliminary data.</text>
</comment>
<evidence type="ECO:0000313" key="1">
    <source>
        <dbReference type="EMBL" id="CAG8509460.1"/>
    </source>
</evidence>
<sequence length="239" mass="28000">QVQESCTVAIGKFKPWWQVQVETNRIRVENGGNKLPGDVEENCGNSGHLACLCPFMKDQDHDLSLNNKLIKLCYVDDEFAETLIRVSLNINKISVKYAKRVRFIWKRLNKRNNSHIDDGCIGFIHSVEVVINDMKFFQKFYVIKDLSVDVVFGMLWFVAFRYRCESMKNSDNNIDFVRIENRNVEDPKGQEREFNDVVDVRCIDFNKSNQANEIKIEYKSVVFDDDKTKSKINRSYEDM</sequence>
<organism evidence="1 2">
    <name type="scientific">Dentiscutata erythropus</name>
    <dbReference type="NCBI Taxonomy" id="1348616"/>
    <lineage>
        <taxon>Eukaryota</taxon>
        <taxon>Fungi</taxon>
        <taxon>Fungi incertae sedis</taxon>
        <taxon>Mucoromycota</taxon>
        <taxon>Glomeromycotina</taxon>
        <taxon>Glomeromycetes</taxon>
        <taxon>Diversisporales</taxon>
        <taxon>Gigasporaceae</taxon>
        <taxon>Dentiscutata</taxon>
    </lineage>
</organism>
<protein>
    <submittedName>
        <fullName evidence="1">21363_t:CDS:1</fullName>
    </submittedName>
</protein>
<keyword evidence="2" id="KW-1185">Reference proteome</keyword>
<proteinExistence type="predicted"/>
<dbReference type="AlphaFoldDB" id="A0A9N9F518"/>
<gene>
    <name evidence="1" type="ORF">DERYTH_LOCUS3311</name>
</gene>
<name>A0A9N9F518_9GLOM</name>
<evidence type="ECO:0000313" key="2">
    <source>
        <dbReference type="Proteomes" id="UP000789405"/>
    </source>
</evidence>
<feature type="non-terminal residue" evidence="1">
    <location>
        <position position="1"/>
    </location>
</feature>
<accession>A0A9N9F518</accession>
<dbReference type="Proteomes" id="UP000789405">
    <property type="component" value="Unassembled WGS sequence"/>
</dbReference>